<comment type="caution">
    <text evidence="1">The sequence shown here is derived from an EMBL/GenBank/DDBJ whole genome shotgun (WGS) entry which is preliminary data.</text>
</comment>
<accession>A0ACC2A8E8</accession>
<gene>
    <name evidence="1" type="ORF">O6H91_23G016400</name>
</gene>
<evidence type="ECO:0000313" key="2">
    <source>
        <dbReference type="Proteomes" id="UP001162992"/>
    </source>
</evidence>
<dbReference type="Proteomes" id="UP001162992">
    <property type="component" value="Chromosome 23"/>
</dbReference>
<dbReference type="EMBL" id="CM055114">
    <property type="protein sequence ID" value="KAJ7513838.1"/>
    <property type="molecule type" value="Genomic_DNA"/>
</dbReference>
<keyword evidence="2" id="KW-1185">Reference proteome</keyword>
<organism evidence="1 2">
    <name type="scientific">Diphasiastrum complanatum</name>
    <name type="common">Issler's clubmoss</name>
    <name type="synonym">Lycopodium complanatum</name>
    <dbReference type="NCBI Taxonomy" id="34168"/>
    <lineage>
        <taxon>Eukaryota</taxon>
        <taxon>Viridiplantae</taxon>
        <taxon>Streptophyta</taxon>
        <taxon>Embryophyta</taxon>
        <taxon>Tracheophyta</taxon>
        <taxon>Lycopodiopsida</taxon>
        <taxon>Lycopodiales</taxon>
        <taxon>Lycopodiaceae</taxon>
        <taxon>Lycopodioideae</taxon>
        <taxon>Diphasiastrum</taxon>
    </lineage>
</organism>
<proteinExistence type="predicted"/>
<evidence type="ECO:0000313" key="1">
    <source>
        <dbReference type="EMBL" id="KAJ7513838.1"/>
    </source>
</evidence>
<name>A0ACC2A8E8_DIPCM</name>
<protein>
    <submittedName>
        <fullName evidence="1">Uncharacterized protein</fullName>
    </submittedName>
</protein>
<reference evidence="2" key="1">
    <citation type="journal article" date="2024" name="Proc. Natl. Acad. Sci. U.S.A.">
        <title>Extraordinary preservation of gene collinearity over three hundred million years revealed in homosporous lycophytes.</title>
        <authorList>
            <person name="Li C."/>
            <person name="Wickell D."/>
            <person name="Kuo L.Y."/>
            <person name="Chen X."/>
            <person name="Nie B."/>
            <person name="Liao X."/>
            <person name="Peng D."/>
            <person name="Ji J."/>
            <person name="Jenkins J."/>
            <person name="Williams M."/>
            <person name="Shu S."/>
            <person name="Plott C."/>
            <person name="Barry K."/>
            <person name="Rajasekar S."/>
            <person name="Grimwood J."/>
            <person name="Han X."/>
            <person name="Sun S."/>
            <person name="Hou Z."/>
            <person name="He W."/>
            <person name="Dai G."/>
            <person name="Sun C."/>
            <person name="Schmutz J."/>
            <person name="Leebens-Mack J.H."/>
            <person name="Li F.W."/>
            <person name="Wang L."/>
        </authorList>
    </citation>
    <scope>NUCLEOTIDE SEQUENCE [LARGE SCALE GENOMIC DNA]</scope>
    <source>
        <strain evidence="2">cv. PW_Plant_1</strain>
    </source>
</reference>
<sequence length="1208" mass="132870">MMGLPSDSSFSSSRELAQRSYNQALELENQLRVLIQSKGPFDTNVRTLQSNIRESYEAIILEDHEFSELHDVEQALWRLHYKRIEEFRARIRKTIMAGAATSPAPPVPSAGSRVAQRKEPLRKLHAFFKSFLSEATGFYHDLIMKIRGKYGISQEYASFQGELHWPLDEKGSAELKRCQLSCHRCLIFLGDLARYKELHSEGGGRSHDWSVATGYYLKAASLWPSSGNPHNQLAVLATYVGDELLAVHQYFRSLAVESPFLTARENLVVLFEKNRQHYTQLSSLVAGTVLPLSKTDVLKASENVEMVPTCKDCDEVEKQETDLCSTAATIAETRKTFRVRFVRLNGILFTRTSLETFPEVYSATMRDMEQLLSFADSSLEAGLGLAHCNGIGGGIGWAVGAVQLVSVLIFSVHNVNWGLDAHQPTYAEILQRSALFQHAFTAAFECAARLMRRCAEAKDVSASPLLPALLIFLEWLACRPEMAVGSEMDEKQANARSFFWKQSVTLLNILSEKEKGHSDLKGSYDSVSLGFSNETRDDCGLALWEDFELRGFIPLVPAQLTLDYSRQPSRAGLCDKEERQVRVQRILGAGKAVANALEDSGRGICFDDDLELFFIAGENREREIKDGPINSLKKDDVAVTSKDIVTTDMSPAAVQFTNQNLSNGLAKAAAQRNQSSENQNVPSSNLSGGEEEEELIVFKPVLNVNKPFPQPFKPDWLHQKSLCTSNNLSNMLESSSFQEDFKYDVSAPQAAISRATGSNLGNFTTDSYVSRSGVSYINPTNPAICFQASVNGYTLPSSMVSSGPNDPKSTVVEDDNLVKSTLLGSVSRAGKWVNLLSGSSAYPSSSTTPWGVPCGSIMSASDPDKLSSHAAIAWHSKQAVVGHPLWSSELESLARSGLEGSDHNARNYGWTDGAGTKAVAGGSSTIVAIPDQVIGKEHMPISSSLGSLTSSFPRKVYPSLPATANFNLPNSVGHHNVEASTALPSVVISEMVRSLNLEAQAAGSGNAGLTKNIPSGADTHGTAGSNNSNGSLVRSMGIRPPPGFGPLPTAKPTTKMVMEHHQGSSQLPESITVREREEQHEVDDYRWLDDYTATRPITIEREYPFSSSLGYGIWSPLPSSEAVAYPFPGMGSSHHRAQQTSLEQFQCQLLKQQQTDAQQLHLGVQKQQQQQQQHLLLLQQQWQQQQQQQKQQQPSWFGQYRSQDPFVS</sequence>